<evidence type="ECO:0000313" key="3">
    <source>
        <dbReference type="EMBL" id="QIE60918.1"/>
    </source>
</evidence>
<gene>
    <name evidence="3" type="ORF">G5B37_10765</name>
</gene>
<dbReference type="PANTHER" id="PTHR44809:SF1">
    <property type="entry name" value="PROTEIN O-MANNOSYL-TRANSFERASE TMTC1"/>
    <property type="match status" value="1"/>
</dbReference>
<evidence type="ECO:0000313" key="4">
    <source>
        <dbReference type="Proteomes" id="UP000505306"/>
    </source>
</evidence>
<accession>A0A6G6GQT6</accession>
<dbReference type="PANTHER" id="PTHR44809">
    <property type="match status" value="1"/>
</dbReference>
<dbReference type="Pfam" id="PF13414">
    <property type="entry name" value="TPR_11"/>
    <property type="match status" value="1"/>
</dbReference>
<feature type="region of interest" description="Disordered" evidence="2">
    <location>
        <begin position="163"/>
        <end position="295"/>
    </location>
</feature>
<keyword evidence="1" id="KW-0802">TPR repeat</keyword>
<evidence type="ECO:0000256" key="2">
    <source>
        <dbReference type="SAM" id="MobiDB-lite"/>
    </source>
</evidence>
<dbReference type="SMART" id="SM00028">
    <property type="entry name" value="TPR"/>
    <property type="match status" value="3"/>
</dbReference>
<protein>
    <submittedName>
        <fullName evidence="3">Tetratricopeptide repeat protein</fullName>
    </submittedName>
</protein>
<dbReference type="Gene3D" id="1.25.40.10">
    <property type="entry name" value="Tetratricopeptide repeat domain"/>
    <property type="match status" value="2"/>
</dbReference>
<dbReference type="Pfam" id="PF00515">
    <property type="entry name" value="TPR_1"/>
    <property type="match status" value="1"/>
</dbReference>
<feature type="compositionally biased region" description="Basic and acidic residues" evidence="2">
    <location>
        <begin position="163"/>
        <end position="247"/>
    </location>
</feature>
<feature type="repeat" description="TPR" evidence="1">
    <location>
        <begin position="115"/>
        <end position="148"/>
    </location>
</feature>
<dbReference type="AlphaFoldDB" id="A0A6G6GQT6"/>
<proteinExistence type="predicted"/>
<dbReference type="PROSITE" id="PS50005">
    <property type="entry name" value="TPR"/>
    <property type="match status" value="2"/>
</dbReference>
<dbReference type="InterPro" id="IPR011990">
    <property type="entry name" value="TPR-like_helical_dom_sf"/>
</dbReference>
<dbReference type="Proteomes" id="UP000505306">
    <property type="component" value="Chromosome"/>
</dbReference>
<organism evidence="3 4">
    <name type="scientific">Rasiella rasia</name>
    <dbReference type="NCBI Taxonomy" id="2744027"/>
    <lineage>
        <taxon>Bacteria</taxon>
        <taxon>Pseudomonadati</taxon>
        <taxon>Bacteroidota</taxon>
        <taxon>Flavobacteriia</taxon>
        <taxon>Flavobacteriales</taxon>
        <taxon>Flavobacteriaceae</taxon>
        <taxon>Rasiella</taxon>
    </lineage>
</organism>
<dbReference type="InterPro" id="IPR052943">
    <property type="entry name" value="TMTC_O-mannosyl-trnsfr"/>
</dbReference>
<feature type="repeat" description="TPR" evidence="1">
    <location>
        <begin position="78"/>
        <end position="111"/>
    </location>
</feature>
<dbReference type="InterPro" id="IPR019734">
    <property type="entry name" value="TPR_rpt"/>
</dbReference>
<dbReference type="EMBL" id="CP049057">
    <property type="protein sequence ID" value="QIE60918.1"/>
    <property type="molecule type" value="Genomic_DNA"/>
</dbReference>
<dbReference type="SUPFAM" id="SSF48452">
    <property type="entry name" value="TPR-like"/>
    <property type="match status" value="1"/>
</dbReference>
<keyword evidence="4" id="KW-1185">Reference proteome</keyword>
<reference evidence="3 4" key="1">
    <citation type="submission" date="2020-02" db="EMBL/GenBank/DDBJ databases">
        <title>Complete genome sequence of Flavobacteriaceae bacterium.</title>
        <authorList>
            <person name="Kim S.-J."/>
            <person name="Kim Y.-S."/>
            <person name="Kim K.-H."/>
        </authorList>
    </citation>
    <scope>NUCLEOTIDE SEQUENCE [LARGE SCALE GENOMIC DNA]</scope>
    <source>
        <strain evidence="3 4">RR4-40</strain>
    </source>
</reference>
<dbReference type="KEGG" id="mgel:G5B37_10765"/>
<feature type="compositionally biased region" description="Basic and acidic residues" evidence="2">
    <location>
        <begin position="270"/>
        <end position="280"/>
    </location>
</feature>
<feature type="compositionally biased region" description="Low complexity" evidence="2">
    <location>
        <begin position="248"/>
        <end position="260"/>
    </location>
</feature>
<name>A0A6G6GQT6_9FLAO</name>
<dbReference type="PROSITE" id="PS50293">
    <property type="entry name" value="TPR_REGION"/>
    <property type="match status" value="1"/>
</dbReference>
<sequence length="295" mass="33580">MSIREKHILSVVFMLVTLLFSSEISAQAKEKDTKKEERQLLRETTALVSDASLALADDKFVEGEADYRKAIAINPKSETAKYNLGNAYYNKDKNDEAMTRFQQAADVATDKSDKHGAYHNLGNTYMNAKKYQEAVDAYKNALRNNPTDDETRYNLALAKEMLEKNPPKGGDGDNKDQDKNQDKNDKNEDNQDKKDEEGKEKEGDKGDEQEDKDKGDEKDEEKKGDNKEDQGKPDKPNDGEKDKKDQKQQQPQPGQMSPQQIKNLLEAMNNEEKKVQEKINAKKQKGAKIKSEKDW</sequence>
<evidence type="ECO:0000256" key="1">
    <source>
        <dbReference type="PROSITE-ProRule" id="PRU00339"/>
    </source>
</evidence>